<accession>A0A1N7KS17</accession>
<dbReference type="InterPro" id="IPR017853">
    <property type="entry name" value="GH"/>
</dbReference>
<protein>
    <recommendedName>
        <fullName evidence="3">beta-N-acetylhexosaminidase</fullName>
        <ecNumber evidence="3">3.2.1.52</ecNumber>
    </recommendedName>
</protein>
<keyword evidence="8" id="KW-1185">Reference proteome</keyword>
<dbReference type="OrthoDB" id="9786661at2"/>
<dbReference type="InterPro" id="IPR019800">
    <property type="entry name" value="Glyco_hydro_3_AS"/>
</dbReference>
<gene>
    <name evidence="7" type="ORF">SAMN05421580_10312</name>
</gene>
<dbReference type="STRING" id="453582.SAMN05421580_10312"/>
<keyword evidence="4" id="KW-0378">Hydrolase</keyword>
<dbReference type="Gene3D" id="3.20.20.300">
    <property type="entry name" value="Glycoside hydrolase, family 3, N-terminal domain"/>
    <property type="match status" value="1"/>
</dbReference>
<evidence type="ECO:0000259" key="6">
    <source>
        <dbReference type="Pfam" id="PF00933"/>
    </source>
</evidence>
<dbReference type="SUPFAM" id="SSF51445">
    <property type="entry name" value="(Trans)glycosidases"/>
    <property type="match status" value="1"/>
</dbReference>
<dbReference type="Pfam" id="PF00933">
    <property type="entry name" value="Glyco_hydro_3"/>
    <property type="match status" value="1"/>
</dbReference>
<dbReference type="Proteomes" id="UP000186221">
    <property type="component" value="Unassembled WGS sequence"/>
</dbReference>
<evidence type="ECO:0000256" key="4">
    <source>
        <dbReference type="ARBA" id="ARBA00022801"/>
    </source>
</evidence>
<dbReference type="GO" id="GO:0005975">
    <property type="term" value="P:carbohydrate metabolic process"/>
    <property type="evidence" value="ECO:0007669"/>
    <property type="project" value="InterPro"/>
</dbReference>
<evidence type="ECO:0000313" key="7">
    <source>
        <dbReference type="EMBL" id="SIS64296.1"/>
    </source>
</evidence>
<dbReference type="InterPro" id="IPR050226">
    <property type="entry name" value="NagZ_Beta-hexosaminidase"/>
</dbReference>
<dbReference type="GO" id="GO:0004563">
    <property type="term" value="F:beta-N-acetylhexosaminidase activity"/>
    <property type="evidence" value="ECO:0007669"/>
    <property type="project" value="UniProtKB-EC"/>
</dbReference>
<feature type="domain" description="Glycoside hydrolase family 3 N-terminal" evidence="6">
    <location>
        <begin position="21"/>
        <end position="291"/>
    </location>
</feature>
<evidence type="ECO:0000256" key="1">
    <source>
        <dbReference type="ARBA" id="ARBA00001231"/>
    </source>
</evidence>
<comment type="similarity">
    <text evidence="2">Belongs to the glycosyl hydrolase 3 family.</text>
</comment>
<dbReference type="InterPro" id="IPR001764">
    <property type="entry name" value="Glyco_hydro_3_N"/>
</dbReference>
<dbReference type="EC" id="3.2.1.52" evidence="3"/>
<evidence type="ECO:0000256" key="2">
    <source>
        <dbReference type="ARBA" id="ARBA00005336"/>
    </source>
</evidence>
<sequence length="332" mass="35656">MSQPGATILGLEGLELRPDEAAFLREADPWGLILFARNVESPAQLSRLTARVRDALGRDAPIFVDQEGGRVQRLRAPHWREWLPPFDEARATGPRGLWLRARLQAAELRAVGIDGNCAPTCDIAGPRTHPFLHNRCMGETVAEVVQNARATAEGLLAGGMLPVIKHMPGHGRAEADSHKDLPTVAATADDLRARDFAVFTALNDLPLGMTAHIRFPAFDAAPATQSAKMIDLIRQEIGFAGLLMTDDITMQALTGSYAERAKASLTAGCDVVLHCNGTRAEMAETVAAAGALSPAAALRAEAALRWRHSPEEVDLDALSAEFENLSHGKMDG</sequence>
<dbReference type="PROSITE" id="PS00775">
    <property type="entry name" value="GLYCOSYL_HYDROL_F3"/>
    <property type="match status" value="1"/>
</dbReference>
<comment type="catalytic activity">
    <reaction evidence="1">
        <text>Hydrolysis of terminal non-reducing N-acetyl-D-hexosamine residues in N-acetyl-beta-D-hexosaminides.</text>
        <dbReference type="EC" id="3.2.1.52"/>
    </reaction>
</comment>
<reference evidence="8" key="1">
    <citation type="submission" date="2017-01" db="EMBL/GenBank/DDBJ databases">
        <authorList>
            <person name="Varghese N."/>
            <person name="Submissions S."/>
        </authorList>
    </citation>
    <scope>NUCLEOTIDE SEQUENCE [LARGE SCALE GENOMIC DNA]</scope>
    <source>
        <strain evidence="8">DSM 19945</strain>
    </source>
</reference>
<keyword evidence="5" id="KW-0326">Glycosidase</keyword>
<name>A0A1N7KS17_9RHOB</name>
<organism evidence="7 8">
    <name type="scientific">Rhodobacter aestuarii</name>
    <dbReference type="NCBI Taxonomy" id="453582"/>
    <lineage>
        <taxon>Bacteria</taxon>
        <taxon>Pseudomonadati</taxon>
        <taxon>Pseudomonadota</taxon>
        <taxon>Alphaproteobacteria</taxon>
        <taxon>Rhodobacterales</taxon>
        <taxon>Rhodobacter group</taxon>
        <taxon>Rhodobacter</taxon>
    </lineage>
</organism>
<dbReference type="NCBIfam" id="NF003740">
    <property type="entry name" value="PRK05337.1"/>
    <property type="match status" value="1"/>
</dbReference>
<dbReference type="RefSeq" id="WP_076484041.1">
    <property type="nucleotide sequence ID" value="NZ_FTOG01000003.1"/>
</dbReference>
<proteinExistence type="inferred from homology"/>
<dbReference type="GO" id="GO:0009254">
    <property type="term" value="P:peptidoglycan turnover"/>
    <property type="evidence" value="ECO:0007669"/>
    <property type="project" value="TreeGrafter"/>
</dbReference>
<evidence type="ECO:0000256" key="3">
    <source>
        <dbReference type="ARBA" id="ARBA00012663"/>
    </source>
</evidence>
<evidence type="ECO:0000313" key="8">
    <source>
        <dbReference type="Proteomes" id="UP000186221"/>
    </source>
</evidence>
<dbReference type="InterPro" id="IPR036962">
    <property type="entry name" value="Glyco_hydro_3_N_sf"/>
</dbReference>
<dbReference type="PANTHER" id="PTHR30480">
    <property type="entry name" value="BETA-HEXOSAMINIDASE-RELATED"/>
    <property type="match status" value="1"/>
</dbReference>
<dbReference type="PANTHER" id="PTHR30480:SF13">
    <property type="entry name" value="BETA-HEXOSAMINIDASE"/>
    <property type="match status" value="1"/>
</dbReference>
<dbReference type="EMBL" id="FTOG01000003">
    <property type="protein sequence ID" value="SIS64296.1"/>
    <property type="molecule type" value="Genomic_DNA"/>
</dbReference>
<dbReference type="AlphaFoldDB" id="A0A1N7KS17"/>
<evidence type="ECO:0000256" key="5">
    <source>
        <dbReference type="ARBA" id="ARBA00023295"/>
    </source>
</evidence>